<reference evidence="7 8" key="1">
    <citation type="submission" date="2019-05" db="EMBL/GenBank/DDBJ databases">
        <title>Verrucobacter flavum gen. nov., sp. nov. a new member of the family Verrucomicrobiaceae.</title>
        <authorList>
            <person name="Szuroczki S."/>
            <person name="Abbaszade G."/>
            <person name="Szabo A."/>
            <person name="Felfoldi T."/>
            <person name="Schumann P."/>
            <person name="Boka K."/>
            <person name="Keki Z."/>
            <person name="Toumi M."/>
            <person name="Toth E."/>
        </authorList>
    </citation>
    <scope>NUCLEOTIDE SEQUENCE [LARGE SCALE GENOMIC DNA]</scope>
    <source>
        <strain evidence="7 8">MG-N-17</strain>
    </source>
</reference>
<dbReference type="AlphaFoldDB" id="A0A5R8KHR5"/>
<dbReference type="RefSeq" id="WP_138085991.1">
    <property type="nucleotide sequence ID" value="NZ_VAUV01000006.1"/>
</dbReference>
<comment type="caution">
    <text evidence="7">The sequence shown here is derived from an EMBL/GenBank/DDBJ whole genome shotgun (WGS) entry which is preliminary data.</text>
</comment>
<evidence type="ECO:0000256" key="3">
    <source>
        <dbReference type="ARBA" id="ARBA00022630"/>
    </source>
</evidence>
<dbReference type="EC" id="5.4.99.9" evidence="7"/>
<dbReference type="NCBIfam" id="TIGR00031">
    <property type="entry name" value="UDP-GALP_mutase"/>
    <property type="match status" value="1"/>
</dbReference>
<dbReference type="PANTHER" id="PTHR21197:SF0">
    <property type="entry name" value="UDP-GALACTOPYRANOSE MUTASE"/>
    <property type="match status" value="1"/>
</dbReference>
<comment type="similarity">
    <text evidence="2">Belongs to the UDP-galactopyranose/dTDP-fucopyranose mutase family.</text>
</comment>
<accession>A0A5R8KHR5</accession>
<protein>
    <submittedName>
        <fullName evidence="7">UDP-galactopyranose mutase</fullName>
        <ecNumber evidence="7">5.4.99.9</ecNumber>
    </submittedName>
</protein>
<dbReference type="OrthoDB" id="9769600at2"/>
<evidence type="ECO:0000259" key="6">
    <source>
        <dbReference type="Pfam" id="PF03275"/>
    </source>
</evidence>
<evidence type="ECO:0000256" key="5">
    <source>
        <dbReference type="ARBA" id="ARBA00023235"/>
    </source>
</evidence>
<dbReference type="SUPFAM" id="SSF51971">
    <property type="entry name" value="Nucleotide-binding domain"/>
    <property type="match status" value="1"/>
</dbReference>
<organism evidence="7 8">
    <name type="scientific">Phragmitibacter flavus</name>
    <dbReference type="NCBI Taxonomy" id="2576071"/>
    <lineage>
        <taxon>Bacteria</taxon>
        <taxon>Pseudomonadati</taxon>
        <taxon>Verrucomicrobiota</taxon>
        <taxon>Verrucomicrobiia</taxon>
        <taxon>Verrucomicrobiales</taxon>
        <taxon>Verrucomicrobiaceae</taxon>
        <taxon>Phragmitibacter</taxon>
    </lineage>
</organism>
<dbReference type="Proteomes" id="UP000306196">
    <property type="component" value="Unassembled WGS sequence"/>
</dbReference>
<dbReference type="GO" id="GO:0050660">
    <property type="term" value="F:flavin adenine dinucleotide binding"/>
    <property type="evidence" value="ECO:0007669"/>
    <property type="project" value="TreeGrafter"/>
</dbReference>
<sequence length="389" mass="45413">MPVDKDVDVLIVGAGFAGVVAAEQLATQHGLRSLIVEKRHHLGGNAYDEKDAAGVLLHRYGPHYFRSNSDKVVQYLSQFTEWLPTQYQVLSFTNDQYWQFPINLNTYEQLIGRPATEEEFQQYLNEKKVPIAEPANSEEVMISQVGWELYEKFFLGYTLKQWKRHPRELDASVCGRIPVRTNRDNRYLKEDFQALPKEGYTRMFESMLAAAGDQVQVLLNTDYRDVLSGIHFKHMIYTGPLDEFFDHRFGALPYRSLRFENESFTPEQLQLREPISRKKGFWQPAMQVNYPNDEDFTRIVEIKHATRQDCENTTIVREYPDDYGPGKEPYYPVPHPESDELRRRYVELTKQHPNLSFIGRLATYRYYNMDQIVAMALTESRKIGEALVS</sequence>
<dbReference type="InterPro" id="IPR015899">
    <property type="entry name" value="UDP-GalPyranose_mutase_C"/>
</dbReference>
<gene>
    <name evidence="7" type="primary">glf</name>
    <name evidence="7" type="ORF">FEM03_09640</name>
</gene>
<evidence type="ECO:0000256" key="4">
    <source>
        <dbReference type="ARBA" id="ARBA00022827"/>
    </source>
</evidence>
<keyword evidence="8" id="KW-1185">Reference proteome</keyword>
<dbReference type="PANTHER" id="PTHR21197">
    <property type="entry name" value="UDP-GALACTOPYRANOSE MUTASE"/>
    <property type="match status" value="1"/>
</dbReference>
<name>A0A5R8KHR5_9BACT</name>
<dbReference type="EMBL" id="VAUV01000006">
    <property type="protein sequence ID" value="TLD71159.1"/>
    <property type="molecule type" value="Genomic_DNA"/>
</dbReference>
<dbReference type="SUPFAM" id="SSF54373">
    <property type="entry name" value="FAD-linked reductases, C-terminal domain"/>
    <property type="match status" value="1"/>
</dbReference>
<dbReference type="Pfam" id="PF13450">
    <property type="entry name" value="NAD_binding_8"/>
    <property type="match status" value="1"/>
</dbReference>
<proteinExistence type="inferred from homology"/>
<evidence type="ECO:0000313" key="7">
    <source>
        <dbReference type="EMBL" id="TLD71159.1"/>
    </source>
</evidence>
<evidence type="ECO:0000256" key="2">
    <source>
        <dbReference type="ARBA" id="ARBA00009321"/>
    </source>
</evidence>
<evidence type="ECO:0000313" key="8">
    <source>
        <dbReference type="Proteomes" id="UP000306196"/>
    </source>
</evidence>
<keyword evidence="5 7" id="KW-0413">Isomerase</keyword>
<dbReference type="GO" id="GO:0008767">
    <property type="term" value="F:UDP-galactopyranose mutase activity"/>
    <property type="evidence" value="ECO:0007669"/>
    <property type="project" value="UniProtKB-EC"/>
</dbReference>
<comment type="cofactor">
    <cofactor evidence="1">
        <name>FAD</name>
        <dbReference type="ChEBI" id="CHEBI:57692"/>
    </cofactor>
</comment>
<evidence type="ECO:0000256" key="1">
    <source>
        <dbReference type="ARBA" id="ARBA00001974"/>
    </source>
</evidence>
<keyword evidence="3" id="KW-0285">Flavoprotein</keyword>
<feature type="domain" description="UDP-galactopyranose mutase C-terminal" evidence="6">
    <location>
        <begin position="152"/>
        <end position="366"/>
    </location>
</feature>
<dbReference type="GO" id="GO:0005829">
    <property type="term" value="C:cytosol"/>
    <property type="evidence" value="ECO:0007669"/>
    <property type="project" value="TreeGrafter"/>
</dbReference>
<dbReference type="Pfam" id="PF03275">
    <property type="entry name" value="GLF"/>
    <property type="match status" value="1"/>
</dbReference>
<keyword evidence="4" id="KW-0274">FAD</keyword>
<dbReference type="Gene3D" id="3.40.50.720">
    <property type="entry name" value="NAD(P)-binding Rossmann-like Domain"/>
    <property type="match status" value="3"/>
</dbReference>
<dbReference type="InterPro" id="IPR004379">
    <property type="entry name" value="UDP-GALP_mutase"/>
</dbReference>